<dbReference type="InterPro" id="IPR016794">
    <property type="entry name" value="UCP21603_acetyltransf"/>
</dbReference>
<dbReference type="PANTHER" id="PTHR43072">
    <property type="entry name" value="N-ACETYLTRANSFERASE"/>
    <property type="match status" value="1"/>
</dbReference>
<dbReference type="Pfam" id="PF13312">
    <property type="entry name" value="DUF4081"/>
    <property type="match status" value="1"/>
</dbReference>
<feature type="domain" description="N-acetyltransferase" evidence="1">
    <location>
        <begin position="147"/>
        <end position="288"/>
    </location>
</feature>
<accession>A0A1T4YQ23</accession>
<sequence length="288" mass="31650">MTEVCDPPAATSSYVRPLGRADLDLIHEVLDREPLVDMFVRHRVDSTRLDRRWFGAELWGYFEDGEAVSLLHVGANVVPAQATPAAIEAFSDRLLTHGHKPSSLVGPAKAVLPLWDRVKHEWGPARSPRPNQPFMVLKHDSDVPLDPRVRPVGIDQVDTLYPACVAMFTEEVGIHPESVGSPSGYRARVTQLVTMGWSYAIIEDGTVLFKTEVGAATDTGCQLQGVWVHPDLRGTGVAAPALASVIRQVRRSVAPAVTLYVNSHNVPALRTYQRVGFRHVETFASILL</sequence>
<proteinExistence type="predicted"/>
<name>A0A1T4YQ23_9ACTN</name>
<dbReference type="AlphaFoldDB" id="A0A1T4YQ23"/>
<organism evidence="2 3">
    <name type="scientific">Aeromicrobium choanae</name>
    <dbReference type="NCBI Taxonomy" id="1736691"/>
    <lineage>
        <taxon>Bacteria</taxon>
        <taxon>Bacillati</taxon>
        <taxon>Actinomycetota</taxon>
        <taxon>Actinomycetes</taxon>
        <taxon>Propionibacteriales</taxon>
        <taxon>Nocardioidaceae</taxon>
        <taxon>Aeromicrobium</taxon>
    </lineage>
</organism>
<dbReference type="GO" id="GO:0016747">
    <property type="term" value="F:acyltransferase activity, transferring groups other than amino-acyl groups"/>
    <property type="evidence" value="ECO:0007669"/>
    <property type="project" value="InterPro"/>
</dbReference>
<dbReference type="InterPro" id="IPR025289">
    <property type="entry name" value="DUF4081"/>
</dbReference>
<dbReference type="EMBL" id="LT796768">
    <property type="protein sequence ID" value="SKB03371.1"/>
    <property type="molecule type" value="Genomic_DNA"/>
</dbReference>
<evidence type="ECO:0000259" key="1">
    <source>
        <dbReference type="PROSITE" id="PS51186"/>
    </source>
</evidence>
<gene>
    <name evidence="2" type="ORF">SAMN06295964_0239</name>
</gene>
<dbReference type="InterPro" id="IPR016181">
    <property type="entry name" value="Acyl_CoA_acyltransferase"/>
</dbReference>
<dbReference type="InterPro" id="IPR000182">
    <property type="entry name" value="GNAT_dom"/>
</dbReference>
<reference evidence="3" key="1">
    <citation type="submission" date="2017-02" db="EMBL/GenBank/DDBJ databases">
        <authorList>
            <person name="Varghese N."/>
            <person name="Submissions S."/>
        </authorList>
    </citation>
    <scope>NUCLEOTIDE SEQUENCE [LARGE SCALE GENOMIC DNA]</scope>
    <source>
        <strain evidence="3">9H-4</strain>
    </source>
</reference>
<dbReference type="Pfam" id="PF00583">
    <property type="entry name" value="Acetyltransf_1"/>
    <property type="match status" value="1"/>
</dbReference>
<evidence type="ECO:0000313" key="2">
    <source>
        <dbReference type="EMBL" id="SKB03371.1"/>
    </source>
</evidence>
<dbReference type="RefSeq" id="WP_078698452.1">
    <property type="nucleotide sequence ID" value="NZ_LT796768.1"/>
</dbReference>
<dbReference type="PROSITE" id="PS51186">
    <property type="entry name" value="GNAT"/>
    <property type="match status" value="1"/>
</dbReference>
<protein>
    <recommendedName>
        <fullName evidence="1">N-acetyltransferase domain-containing protein</fullName>
    </recommendedName>
</protein>
<dbReference type="Proteomes" id="UP000191040">
    <property type="component" value="Chromosome I"/>
</dbReference>
<dbReference type="STRING" id="1736691.SAMN06295964_0239"/>
<dbReference type="OrthoDB" id="5241264at2"/>
<dbReference type="SUPFAM" id="SSF55729">
    <property type="entry name" value="Acyl-CoA N-acyltransferases (Nat)"/>
    <property type="match status" value="1"/>
</dbReference>
<keyword evidence="3" id="KW-1185">Reference proteome</keyword>
<dbReference type="Gene3D" id="3.40.630.30">
    <property type="match status" value="1"/>
</dbReference>
<dbReference type="PANTHER" id="PTHR43072:SF54">
    <property type="entry name" value="GCN5-RELATED N-ACETYLTRANSFERASE"/>
    <property type="match status" value="1"/>
</dbReference>
<dbReference type="PIRSF" id="PIRSF021603">
    <property type="entry name" value="UCP21603_acetyltransf"/>
    <property type="match status" value="1"/>
</dbReference>
<evidence type="ECO:0000313" key="3">
    <source>
        <dbReference type="Proteomes" id="UP000191040"/>
    </source>
</evidence>